<evidence type="ECO:0000256" key="6">
    <source>
        <dbReference type="SAM" id="Phobius"/>
    </source>
</evidence>
<dbReference type="SUPFAM" id="SSF103473">
    <property type="entry name" value="MFS general substrate transporter"/>
    <property type="match status" value="1"/>
</dbReference>
<dbReference type="InterPro" id="IPR020846">
    <property type="entry name" value="MFS_dom"/>
</dbReference>
<evidence type="ECO:0000256" key="2">
    <source>
        <dbReference type="ARBA" id="ARBA00022448"/>
    </source>
</evidence>
<dbReference type="PANTHER" id="PTHR23519:SF1">
    <property type="entry name" value="AUTOPHAGY-RELATED PROTEIN 22"/>
    <property type="match status" value="1"/>
</dbReference>
<proteinExistence type="predicted"/>
<evidence type="ECO:0000259" key="7">
    <source>
        <dbReference type="PROSITE" id="PS50850"/>
    </source>
</evidence>
<dbReference type="InterPro" id="IPR050495">
    <property type="entry name" value="ATG22/LtaA_families"/>
</dbReference>
<dbReference type="PANTHER" id="PTHR23519">
    <property type="entry name" value="AUTOPHAGY-RELATED PROTEIN 22"/>
    <property type="match status" value="1"/>
</dbReference>
<feature type="transmembrane region" description="Helical" evidence="6">
    <location>
        <begin position="313"/>
        <end position="332"/>
    </location>
</feature>
<organism evidence="8 9">
    <name type="scientific">Allokutzneria albata</name>
    <name type="common">Kibdelosporangium albatum</name>
    <dbReference type="NCBI Taxonomy" id="211114"/>
    <lineage>
        <taxon>Bacteria</taxon>
        <taxon>Bacillati</taxon>
        <taxon>Actinomycetota</taxon>
        <taxon>Actinomycetes</taxon>
        <taxon>Pseudonocardiales</taxon>
        <taxon>Pseudonocardiaceae</taxon>
        <taxon>Allokutzneria</taxon>
    </lineage>
</organism>
<protein>
    <submittedName>
        <fullName evidence="8">MFS transporter, UMF1 family</fullName>
    </submittedName>
</protein>
<dbReference type="RefSeq" id="WP_030433047.1">
    <property type="nucleotide sequence ID" value="NZ_JOEF01000035.1"/>
</dbReference>
<dbReference type="Pfam" id="PF11700">
    <property type="entry name" value="ATG22"/>
    <property type="match status" value="1"/>
</dbReference>
<evidence type="ECO:0000313" key="9">
    <source>
        <dbReference type="Proteomes" id="UP000183376"/>
    </source>
</evidence>
<comment type="subcellular location">
    <subcellularLocation>
        <location evidence="1">Cell membrane</location>
        <topology evidence="1">Multi-pass membrane protein</topology>
    </subcellularLocation>
</comment>
<evidence type="ECO:0000256" key="3">
    <source>
        <dbReference type="ARBA" id="ARBA00022692"/>
    </source>
</evidence>
<name>A0A1G9TA43_ALLAB</name>
<dbReference type="OrthoDB" id="9768783at2"/>
<dbReference type="InterPro" id="IPR036259">
    <property type="entry name" value="MFS_trans_sf"/>
</dbReference>
<dbReference type="EMBL" id="LT629701">
    <property type="protein sequence ID" value="SDM44482.1"/>
    <property type="molecule type" value="Genomic_DNA"/>
</dbReference>
<dbReference type="eggNOG" id="COG2270">
    <property type="taxonomic scope" value="Bacteria"/>
</dbReference>
<feature type="transmembrane region" description="Helical" evidence="6">
    <location>
        <begin position="435"/>
        <end position="456"/>
    </location>
</feature>
<evidence type="ECO:0000313" key="8">
    <source>
        <dbReference type="EMBL" id="SDM44482.1"/>
    </source>
</evidence>
<dbReference type="STRING" id="211114.SAMN04489726_1659"/>
<feature type="transmembrane region" description="Helical" evidence="6">
    <location>
        <begin position="148"/>
        <end position="170"/>
    </location>
</feature>
<keyword evidence="3 6" id="KW-0812">Transmembrane</keyword>
<evidence type="ECO:0000256" key="4">
    <source>
        <dbReference type="ARBA" id="ARBA00022989"/>
    </source>
</evidence>
<evidence type="ECO:0000256" key="5">
    <source>
        <dbReference type="ARBA" id="ARBA00023136"/>
    </source>
</evidence>
<feature type="transmembrane region" description="Helical" evidence="6">
    <location>
        <begin position="219"/>
        <end position="239"/>
    </location>
</feature>
<accession>A0A1G9TA43</accession>
<keyword evidence="9" id="KW-1185">Reference proteome</keyword>
<feature type="transmembrane region" description="Helical" evidence="6">
    <location>
        <begin position="344"/>
        <end position="362"/>
    </location>
</feature>
<evidence type="ECO:0000256" key="1">
    <source>
        <dbReference type="ARBA" id="ARBA00004651"/>
    </source>
</evidence>
<feature type="transmembrane region" description="Helical" evidence="6">
    <location>
        <begin position="91"/>
        <end position="111"/>
    </location>
</feature>
<feature type="transmembrane region" description="Helical" evidence="6">
    <location>
        <begin position="271"/>
        <end position="288"/>
    </location>
</feature>
<keyword evidence="5 6" id="KW-0472">Membrane</keyword>
<dbReference type="PROSITE" id="PS50850">
    <property type="entry name" value="MFS"/>
    <property type="match status" value="1"/>
</dbReference>
<feature type="transmembrane region" description="Helical" evidence="6">
    <location>
        <begin position="190"/>
        <end position="207"/>
    </location>
</feature>
<dbReference type="GO" id="GO:0005886">
    <property type="term" value="C:plasma membrane"/>
    <property type="evidence" value="ECO:0007669"/>
    <property type="project" value="UniProtKB-SubCell"/>
</dbReference>
<feature type="transmembrane region" description="Helical" evidence="6">
    <location>
        <begin position="123"/>
        <end position="142"/>
    </location>
</feature>
<keyword evidence="2" id="KW-0813">Transport</keyword>
<dbReference type="GO" id="GO:0022857">
    <property type="term" value="F:transmembrane transporter activity"/>
    <property type="evidence" value="ECO:0007669"/>
    <property type="project" value="InterPro"/>
</dbReference>
<feature type="domain" description="Major facilitator superfamily (MFS) profile" evidence="7">
    <location>
        <begin position="276"/>
        <end position="471"/>
    </location>
</feature>
<gene>
    <name evidence="8" type="ORF">SAMN04489726_1659</name>
</gene>
<sequence>MSTEHETATVADPDPVARKREQRGWIWYDWANSVFPTSVSTVFLSIYLTTVAQSAAQADTALNGPNPCPNDDTLRNCDIVAFGLQFPAGSLWGYLLSIATVVQVLVLPISGAIADRAQNKRRMLAGFAFAGSAATLALGLVSGSNWELGAILFVLGNICYGASIVVYYAFLPEIADPDERDAVSSRGWAFGYLGGGLALALQLVLFLMHEQVGLEQGTAVQFCFVITGLWWAGFTLVPLSRLKRHRAPAKRDPGSSVLVDGFRELRSTIRAARAFPLTLAFLGAYLIYTDGISTVANVAGQYGKLELKLDQDILIATILLTQFIAFVGGVVHGMAARAIGAKRTIMISLALWIVVLAAAFFVEAGEMFQFFGVAIGIGFVLGGTNALSRSLFSQMVPPGREAQYFSLYEIGERSTSWLGPMLYAGIGQATGSFRYAILSLMIFFVLGIILISLVPVRKAIERSGNTVPTLV</sequence>
<dbReference type="Gene3D" id="1.20.1250.20">
    <property type="entry name" value="MFS general substrate transporter like domains"/>
    <property type="match status" value="2"/>
</dbReference>
<dbReference type="AlphaFoldDB" id="A0A1G9TA43"/>
<keyword evidence="4 6" id="KW-1133">Transmembrane helix</keyword>
<dbReference type="Proteomes" id="UP000183376">
    <property type="component" value="Chromosome I"/>
</dbReference>
<feature type="transmembrane region" description="Helical" evidence="6">
    <location>
        <begin position="368"/>
        <end position="387"/>
    </location>
</feature>
<reference evidence="8 9" key="1">
    <citation type="submission" date="2016-10" db="EMBL/GenBank/DDBJ databases">
        <authorList>
            <person name="de Groot N.N."/>
        </authorList>
    </citation>
    <scope>NUCLEOTIDE SEQUENCE [LARGE SCALE GENOMIC DNA]</scope>
    <source>
        <strain evidence="8 9">DSM 44149</strain>
    </source>
</reference>
<dbReference type="InterPro" id="IPR024671">
    <property type="entry name" value="Atg22-like"/>
</dbReference>